<name>A0ABY3XIF4_9GAMM</name>
<feature type="chain" id="PRO_5045896440" description="Cytochrome c domain-containing protein" evidence="2">
    <location>
        <begin position="19"/>
        <end position="472"/>
    </location>
</feature>
<sequence length="472" mass="51594">MKTALIAVGLIAATVATAVSQERTAGAAGATPAAAPATAAADAPVRFPSYDPHYPPPPGARDVFQLSQDYPTTFADDTFPWMAIDFKAFPTEYLRSVLDYCLEGNVDVDFKVQNNRVRKWYHAPWLHDDGAQFGGGREWRRGLTRERMARPLDLHRKQTERAQNWAVGFYNDRGAVSLGKVWRTADGRPDPSKSTFADNSVACKLLFTDASTAQIPYLSRTKTWTANIYPDVNYNKPRVDRTVRLLQLDVAVKDPRMADTTGWVFGTFIYDGGAPGPTVWDRMIPVGASWGDDLPVRTDANRDGVFVNTALTQARITSSLVERTGWNYGNRAYVMHHGLGGRLNGPIDSPVSSCISCHGRAGTYAGPTASKRGQPMVMAVFSAAKPSVYPMAQFDEFFKPIPGGSHIETQTGDRYMTTDYSLQLSAGIRNYYQSLRTPPPVADTAPRAGSVGATSVSAPAQEPLRTVDRDGN</sequence>
<evidence type="ECO:0008006" key="5">
    <source>
        <dbReference type="Google" id="ProtNLM"/>
    </source>
</evidence>
<feature type="region of interest" description="Disordered" evidence="1">
    <location>
        <begin position="438"/>
        <end position="472"/>
    </location>
</feature>
<evidence type="ECO:0000313" key="3">
    <source>
        <dbReference type="EMBL" id="UNP31391.1"/>
    </source>
</evidence>
<gene>
    <name evidence="3" type="ORF">MOV92_09190</name>
</gene>
<feature type="signal peptide" evidence="2">
    <location>
        <begin position="1"/>
        <end position="18"/>
    </location>
</feature>
<dbReference type="RefSeq" id="WP_148648809.1">
    <property type="nucleotide sequence ID" value="NZ_CP011131.1"/>
</dbReference>
<proteinExistence type="predicted"/>
<dbReference type="EMBL" id="CP093547">
    <property type="protein sequence ID" value="UNP31391.1"/>
    <property type="molecule type" value="Genomic_DNA"/>
</dbReference>
<reference evidence="3 4" key="1">
    <citation type="submission" date="2022-03" db="EMBL/GenBank/DDBJ databases">
        <title>Complete genome sequence of Lysobacter capsici VKM B-2533 and Lysobacter gummosus 10.1.1, promising sources of lytic agents.</title>
        <authorList>
            <person name="Tarlachkov S.V."/>
            <person name="Kudryakova I.V."/>
            <person name="Afoshin A.S."/>
            <person name="Leontyevskaya E.A."/>
            <person name="Leontyevskaya N.V."/>
        </authorList>
    </citation>
    <scope>NUCLEOTIDE SEQUENCE [LARGE SCALE GENOMIC DNA]</scope>
    <source>
        <strain evidence="3 4">10.1.1</strain>
    </source>
</reference>
<evidence type="ECO:0000256" key="2">
    <source>
        <dbReference type="SAM" id="SignalP"/>
    </source>
</evidence>
<evidence type="ECO:0000313" key="4">
    <source>
        <dbReference type="Proteomes" id="UP000829194"/>
    </source>
</evidence>
<evidence type="ECO:0000256" key="1">
    <source>
        <dbReference type="SAM" id="MobiDB-lite"/>
    </source>
</evidence>
<keyword evidence="4" id="KW-1185">Reference proteome</keyword>
<protein>
    <recommendedName>
        <fullName evidence="5">Cytochrome c domain-containing protein</fullName>
    </recommendedName>
</protein>
<keyword evidence="2" id="KW-0732">Signal</keyword>
<organism evidence="3 4">
    <name type="scientific">Lysobacter gummosus</name>
    <dbReference type="NCBI Taxonomy" id="262324"/>
    <lineage>
        <taxon>Bacteria</taxon>
        <taxon>Pseudomonadati</taxon>
        <taxon>Pseudomonadota</taxon>
        <taxon>Gammaproteobacteria</taxon>
        <taxon>Lysobacterales</taxon>
        <taxon>Lysobacteraceae</taxon>
        <taxon>Lysobacter</taxon>
    </lineage>
</organism>
<dbReference type="Proteomes" id="UP000829194">
    <property type="component" value="Chromosome"/>
</dbReference>
<accession>A0ABY3XIF4</accession>